<proteinExistence type="predicted"/>
<dbReference type="Pfam" id="PF07603">
    <property type="entry name" value="Lcl_C"/>
    <property type="match status" value="1"/>
</dbReference>
<evidence type="ECO:0000256" key="1">
    <source>
        <dbReference type="SAM" id="SignalP"/>
    </source>
</evidence>
<evidence type="ECO:0000313" key="3">
    <source>
        <dbReference type="EMBL" id="TGL59164.1"/>
    </source>
</evidence>
<keyword evidence="1" id="KW-0732">Signal</keyword>
<gene>
    <name evidence="3" type="ORF">EHQ58_09655</name>
</gene>
<protein>
    <submittedName>
        <fullName evidence="3">DUF1566 domain-containing protein</fullName>
    </submittedName>
</protein>
<organism evidence="3 4">
    <name type="scientific">Leptospira ognonensis</name>
    <dbReference type="NCBI Taxonomy" id="2484945"/>
    <lineage>
        <taxon>Bacteria</taxon>
        <taxon>Pseudomonadati</taxon>
        <taxon>Spirochaetota</taxon>
        <taxon>Spirochaetia</taxon>
        <taxon>Leptospirales</taxon>
        <taxon>Leptospiraceae</taxon>
        <taxon>Leptospira</taxon>
    </lineage>
</organism>
<accession>A0A4R9K2T4</accession>
<sequence length="230" mass="25398">MKENKYYKLILLLLFAALLGNCEAKPEKETYGFTNDDFNVALLGVVSNVNMIDNTNGTITDTNLRLIWQKCSFGQVYRSATNDCQGAVTGSVLNPQDPYRYGAKTVAFCDSRTHACNRVAPPQTLIATSEIAIVGSSEAFNACNALVIDSSGGYRVPNPYELQRLTATGRNAVLARFPNTVEGEYWSNLSEVTDLPGETAISISFDRQSFGQEIKTVKTERNYLRCVKSY</sequence>
<dbReference type="OrthoDB" id="338808at2"/>
<feature type="signal peptide" evidence="1">
    <location>
        <begin position="1"/>
        <end position="24"/>
    </location>
</feature>
<feature type="domain" description="Lcl C-terminal" evidence="2">
    <location>
        <begin position="57"/>
        <end position="228"/>
    </location>
</feature>
<dbReference type="NCBIfam" id="NF047850">
    <property type="entry name" value="Lsa25"/>
    <property type="match status" value="1"/>
</dbReference>
<dbReference type="InterPro" id="IPR011460">
    <property type="entry name" value="Lcl_C"/>
</dbReference>
<dbReference type="AlphaFoldDB" id="A0A4R9K2T4"/>
<dbReference type="Proteomes" id="UP000297693">
    <property type="component" value="Unassembled WGS sequence"/>
</dbReference>
<evidence type="ECO:0000259" key="2">
    <source>
        <dbReference type="Pfam" id="PF07603"/>
    </source>
</evidence>
<dbReference type="PANTHER" id="PTHR35812:SF1">
    <property type="entry name" value="LIPOPROTEIN"/>
    <property type="match status" value="1"/>
</dbReference>
<keyword evidence="4" id="KW-1185">Reference proteome</keyword>
<reference evidence="3" key="1">
    <citation type="journal article" date="2019" name="PLoS Negl. Trop. Dis.">
        <title>Revisiting the worldwide diversity of Leptospira species in the environment.</title>
        <authorList>
            <person name="Vincent A.T."/>
            <person name="Schiettekatte O."/>
            <person name="Bourhy P."/>
            <person name="Veyrier F.J."/>
            <person name="Picardeau M."/>
        </authorList>
    </citation>
    <scope>NUCLEOTIDE SEQUENCE [LARGE SCALE GENOMIC DNA]</scope>
    <source>
        <strain evidence="3">201702476</strain>
    </source>
</reference>
<dbReference type="RefSeq" id="WP_135623690.1">
    <property type="nucleotide sequence ID" value="NZ_RQGD01000025.1"/>
</dbReference>
<comment type="caution">
    <text evidence="3">The sequence shown here is derived from an EMBL/GenBank/DDBJ whole genome shotgun (WGS) entry which is preliminary data.</text>
</comment>
<dbReference type="PANTHER" id="PTHR35812">
    <property type="entry name" value="LIPOPROTEIN"/>
    <property type="match status" value="1"/>
</dbReference>
<feature type="chain" id="PRO_5020285991" evidence="1">
    <location>
        <begin position="25"/>
        <end position="230"/>
    </location>
</feature>
<name>A0A4R9K2T4_9LEPT</name>
<dbReference type="EMBL" id="RQGD01000025">
    <property type="protein sequence ID" value="TGL59164.1"/>
    <property type="molecule type" value="Genomic_DNA"/>
</dbReference>
<evidence type="ECO:0000313" key="4">
    <source>
        <dbReference type="Proteomes" id="UP000297693"/>
    </source>
</evidence>